<evidence type="ECO:0000313" key="7">
    <source>
        <dbReference type="Proteomes" id="UP000886523"/>
    </source>
</evidence>
<dbReference type="InterPro" id="IPR031717">
    <property type="entry name" value="ODO-1/KGD_C"/>
</dbReference>
<dbReference type="PANTHER" id="PTHR23152:SF4">
    <property type="entry name" value="2-OXOADIPATE DEHYDROGENASE COMPLEX COMPONENT E1"/>
    <property type="match status" value="1"/>
</dbReference>
<dbReference type="InterPro" id="IPR029061">
    <property type="entry name" value="THDP-binding"/>
</dbReference>
<dbReference type="InterPro" id="IPR011603">
    <property type="entry name" value="2oxoglutarate_DH_E1"/>
</dbReference>
<comment type="caution">
    <text evidence="6">The sequence shown here is derived from an EMBL/GenBank/DDBJ whole genome shotgun (WGS) entry which is preliminary data.</text>
</comment>
<dbReference type="Pfam" id="PF00676">
    <property type="entry name" value="E1_dh"/>
    <property type="match status" value="1"/>
</dbReference>
<proteinExistence type="inferred from homology"/>
<organism evidence="6 7">
    <name type="scientific">Hydnum rufescens UP504</name>
    <dbReference type="NCBI Taxonomy" id="1448309"/>
    <lineage>
        <taxon>Eukaryota</taxon>
        <taxon>Fungi</taxon>
        <taxon>Dikarya</taxon>
        <taxon>Basidiomycota</taxon>
        <taxon>Agaricomycotina</taxon>
        <taxon>Agaricomycetes</taxon>
        <taxon>Cantharellales</taxon>
        <taxon>Hydnaceae</taxon>
        <taxon>Hydnum</taxon>
    </lineage>
</organism>
<evidence type="ECO:0000313" key="6">
    <source>
        <dbReference type="EMBL" id="KAF9508655.1"/>
    </source>
</evidence>
<dbReference type="PIRSF" id="PIRSF000157">
    <property type="entry name" value="Oxoglu_dh_E1"/>
    <property type="match status" value="1"/>
</dbReference>
<keyword evidence="3" id="KW-0560">Oxidoreductase</keyword>
<dbReference type="Gene3D" id="3.40.50.11610">
    <property type="entry name" value="Multifunctional 2-oxoglutarate metabolism enzyme, C-terminal domain"/>
    <property type="match status" value="1"/>
</dbReference>
<dbReference type="GO" id="GO:0016624">
    <property type="term" value="F:oxidoreductase activity, acting on the aldehyde or oxo group of donors, disulfide as acceptor"/>
    <property type="evidence" value="ECO:0007669"/>
    <property type="project" value="InterPro"/>
</dbReference>
<sequence>MFSVLQRTATRPLHLWGRSFYHDEAAFGYRSPKPYSLLDYTPAQLVNRAHNASLLRLVDSFRIHGHRAATIDPLDLLQREEIAALNPSRYALDDPNKTYNVDGILWTGGLDNISSNEGSPAVWLSLDQIVHHLRSVYTGRISFEYMHSPYKSERLWWSHLLESLPALSSPSNSHLDDAAKKRVWGLMARSETFDHFLQEKFPSLKRYGLEGAESMLPALDTLFHVASNAGVENIVLCMPHRGRLSLLTDLLQYRPVALFHKIKGGSEIPDNLHATGDVISHLSSTPTLIYDGKRIHVSLLQNPSHLEAINPVALGKTRAKQLALMKDTDPECSLGDRVMCVQMHGDAAFTGQGVVMESLGLSNLPHYTSGGSVHIVVNNNIGYTTPASSARSSLYSSDIGKMINAPILHVNGDHPEDVVRAIKTAFNYRNFFRKDVIIDLITYRRWGHNELDEPSFTQPLMYNRIRSRKSVPSLYEEKLITEEIISSTEATTERAAYKEHLENHLKAVDGYMPSADMLRGQWSRMVWPGSREALKCKDPETGVPLEELREIGRASVQIPVGFELHPRLQRHVSSRIRSIESGQGIDWSTAEALSFGTLLRDGFDVRISGQDVGRGTFSHRHAMLVDQQTENVIVPLNNLSQTNKLELANSSLSEMAVLGFEWGMSWGNPNLLPIWEAQFGDFFNGAQVIVDTFVTSSQTKWLKQSALVMLLPHGLDGAGPEHSSCRIERMLQLTNDPYEYHEAPIDVNVHVVNPTTSGQYFHLLRRQLKRNHRKPLIVASPKGLLRFGPSTSTLQDLGPGTKFHPVLATLPSNLRKIILVSGKVYYDLLREIQIRSLQAEIGLVRLEEICPFPFKPLAETLQTLTSETSNLPEICWVQEEARNQGAFGYVSPRISAVLEKLGWEGARLRYVGRRESEVPAVGVPSMHAQEKNDIIQGALL</sequence>
<dbReference type="InterPro" id="IPR001017">
    <property type="entry name" value="DH_E1"/>
</dbReference>
<dbReference type="InterPro" id="IPR042179">
    <property type="entry name" value="KGD_C_sf"/>
</dbReference>
<dbReference type="Proteomes" id="UP000886523">
    <property type="component" value="Unassembled WGS sequence"/>
</dbReference>
<feature type="domain" description="Transketolase-like pyrimidine-binding" evidence="5">
    <location>
        <begin position="585"/>
        <end position="787"/>
    </location>
</feature>
<name>A0A9P6AMP3_9AGAM</name>
<dbReference type="EMBL" id="MU129054">
    <property type="protein sequence ID" value="KAF9508655.1"/>
    <property type="molecule type" value="Genomic_DNA"/>
</dbReference>
<reference evidence="6" key="1">
    <citation type="journal article" date="2020" name="Nat. Commun.">
        <title>Large-scale genome sequencing of mycorrhizal fungi provides insights into the early evolution of symbiotic traits.</title>
        <authorList>
            <person name="Miyauchi S."/>
            <person name="Kiss E."/>
            <person name="Kuo A."/>
            <person name="Drula E."/>
            <person name="Kohler A."/>
            <person name="Sanchez-Garcia M."/>
            <person name="Morin E."/>
            <person name="Andreopoulos B."/>
            <person name="Barry K.W."/>
            <person name="Bonito G."/>
            <person name="Buee M."/>
            <person name="Carver A."/>
            <person name="Chen C."/>
            <person name="Cichocki N."/>
            <person name="Clum A."/>
            <person name="Culley D."/>
            <person name="Crous P.W."/>
            <person name="Fauchery L."/>
            <person name="Girlanda M."/>
            <person name="Hayes R.D."/>
            <person name="Keri Z."/>
            <person name="LaButti K."/>
            <person name="Lipzen A."/>
            <person name="Lombard V."/>
            <person name="Magnuson J."/>
            <person name="Maillard F."/>
            <person name="Murat C."/>
            <person name="Nolan M."/>
            <person name="Ohm R.A."/>
            <person name="Pangilinan J."/>
            <person name="Pereira M.F."/>
            <person name="Perotto S."/>
            <person name="Peter M."/>
            <person name="Pfister S."/>
            <person name="Riley R."/>
            <person name="Sitrit Y."/>
            <person name="Stielow J.B."/>
            <person name="Szollosi G."/>
            <person name="Zifcakova L."/>
            <person name="Stursova M."/>
            <person name="Spatafora J.W."/>
            <person name="Tedersoo L."/>
            <person name="Vaario L.M."/>
            <person name="Yamada A."/>
            <person name="Yan M."/>
            <person name="Wang P."/>
            <person name="Xu J."/>
            <person name="Bruns T."/>
            <person name="Baldrian P."/>
            <person name="Vilgalys R."/>
            <person name="Dunand C."/>
            <person name="Henrissat B."/>
            <person name="Grigoriev I.V."/>
            <person name="Hibbett D."/>
            <person name="Nagy L.G."/>
            <person name="Martin F.M."/>
        </authorList>
    </citation>
    <scope>NUCLEOTIDE SEQUENCE</scope>
    <source>
        <strain evidence="6">UP504</strain>
    </source>
</reference>
<keyword evidence="4" id="KW-0786">Thiamine pyrophosphate</keyword>
<dbReference type="CDD" id="cd02016">
    <property type="entry name" value="TPP_E1_OGDC_like"/>
    <property type="match status" value="1"/>
</dbReference>
<dbReference type="Gene3D" id="1.10.287.1150">
    <property type="entry name" value="TPP helical domain"/>
    <property type="match status" value="1"/>
</dbReference>
<evidence type="ECO:0000256" key="3">
    <source>
        <dbReference type="ARBA" id="ARBA00023002"/>
    </source>
</evidence>
<dbReference type="AlphaFoldDB" id="A0A9P6AMP3"/>
<accession>A0A9P6AMP3</accession>
<dbReference type="OrthoDB" id="413077at2759"/>
<evidence type="ECO:0000256" key="4">
    <source>
        <dbReference type="ARBA" id="ARBA00023052"/>
    </source>
</evidence>
<dbReference type="SMART" id="SM00861">
    <property type="entry name" value="Transket_pyr"/>
    <property type="match status" value="1"/>
</dbReference>
<evidence type="ECO:0000259" key="5">
    <source>
        <dbReference type="SMART" id="SM00861"/>
    </source>
</evidence>
<dbReference type="NCBIfam" id="TIGR00239">
    <property type="entry name" value="2oxo_dh_E1"/>
    <property type="match status" value="1"/>
</dbReference>
<dbReference type="GO" id="GO:0030976">
    <property type="term" value="F:thiamine pyrophosphate binding"/>
    <property type="evidence" value="ECO:0007669"/>
    <property type="project" value="InterPro"/>
</dbReference>
<dbReference type="Pfam" id="PF02779">
    <property type="entry name" value="Transket_pyr"/>
    <property type="match status" value="1"/>
</dbReference>
<protein>
    <recommendedName>
        <fullName evidence="5">Transketolase-like pyrimidine-binding domain-containing protein</fullName>
    </recommendedName>
</protein>
<comment type="similarity">
    <text evidence="2">Belongs to the alpha-ketoglutarate dehydrogenase family.</text>
</comment>
<dbReference type="PANTHER" id="PTHR23152">
    <property type="entry name" value="2-OXOGLUTARATE DEHYDROGENASE"/>
    <property type="match status" value="1"/>
</dbReference>
<gene>
    <name evidence="6" type="ORF">BS47DRAFT_1488295</name>
</gene>
<keyword evidence="7" id="KW-1185">Reference proteome</keyword>
<evidence type="ECO:0000256" key="2">
    <source>
        <dbReference type="ARBA" id="ARBA00006936"/>
    </source>
</evidence>
<dbReference type="InterPro" id="IPR005475">
    <property type="entry name" value="Transketolase-like_Pyr-bd"/>
</dbReference>
<evidence type="ECO:0000256" key="1">
    <source>
        <dbReference type="ARBA" id="ARBA00001964"/>
    </source>
</evidence>
<dbReference type="Gene3D" id="3.40.50.970">
    <property type="match status" value="1"/>
</dbReference>
<dbReference type="GO" id="GO:0006091">
    <property type="term" value="P:generation of precursor metabolites and energy"/>
    <property type="evidence" value="ECO:0007669"/>
    <property type="project" value="UniProtKB-ARBA"/>
</dbReference>
<comment type="cofactor">
    <cofactor evidence="1">
        <name>thiamine diphosphate</name>
        <dbReference type="ChEBI" id="CHEBI:58937"/>
    </cofactor>
</comment>
<dbReference type="Gene3D" id="3.40.50.12470">
    <property type="match status" value="1"/>
</dbReference>
<dbReference type="SUPFAM" id="SSF52518">
    <property type="entry name" value="Thiamin diphosphate-binding fold (THDP-binding)"/>
    <property type="match status" value="2"/>
</dbReference>
<dbReference type="Pfam" id="PF16870">
    <property type="entry name" value="OxoGdeHyase_C"/>
    <property type="match status" value="1"/>
</dbReference>
<dbReference type="NCBIfam" id="NF006914">
    <property type="entry name" value="PRK09404.1"/>
    <property type="match status" value="1"/>
</dbReference>